<feature type="compositionally biased region" description="Basic and acidic residues" evidence="4">
    <location>
        <begin position="536"/>
        <end position="554"/>
    </location>
</feature>
<dbReference type="InParanoid" id="A0A6I8VPX3"/>
<dbReference type="ExpressionAtlas" id="A0A6I8VPX3">
    <property type="expression patterns" value="baseline"/>
</dbReference>
<feature type="region of interest" description="Disordered" evidence="4">
    <location>
        <begin position="536"/>
        <end position="580"/>
    </location>
</feature>
<dbReference type="Pfam" id="PF04146">
    <property type="entry name" value="YTH"/>
    <property type="match status" value="1"/>
</dbReference>
<feature type="compositionally biased region" description="Polar residues" evidence="4">
    <location>
        <begin position="156"/>
        <end position="170"/>
    </location>
</feature>
<dbReference type="CDD" id="cd21134">
    <property type="entry name" value="YTH"/>
    <property type="match status" value="1"/>
</dbReference>
<dbReference type="GO" id="GO:0003729">
    <property type="term" value="F:mRNA binding"/>
    <property type="evidence" value="ECO:0007669"/>
    <property type="project" value="TreeGrafter"/>
</dbReference>
<organism evidence="6 7">
    <name type="scientific">Drosophila pseudoobscura pseudoobscura</name>
    <name type="common">Fruit fly</name>
    <dbReference type="NCBI Taxonomy" id="46245"/>
    <lineage>
        <taxon>Eukaryota</taxon>
        <taxon>Metazoa</taxon>
        <taxon>Ecdysozoa</taxon>
        <taxon>Arthropoda</taxon>
        <taxon>Hexapoda</taxon>
        <taxon>Insecta</taxon>
        <taxon>Pterygota</taxon>
        <taxon>Neoptera</taxon>
        <taxon>Endopterygota</taxon>
        <taxon>Diptera</taxon>
        <taxon>Brachycera</taxon>
        <taxon>Muscomorpha</taxon>
        <taxon>Ephydroidea</taxon>
        <taxon>Drosophilidae</taxon>
        <taxon>Drosophila</taxon>
        <taxon>Sophophora</taxon>
    </lineage>
</organism>
<dbReference type="InterPro" id="IPR045168">
    <property type="entry name" value="YTH_prot"/>
</dbReference>
<evidence type="ECO:0000313" key="6">
    <source>
        <dbReference type="Proteomes" id="UP000001819"/>
    </source>
</evidence>
<accession>A0A6I8VPX3</accession>
<keyword evidence="2" id="KW-0963">Cytoplasm</keyword>
<comment type="subcellular location">
    <subcellularLocation>
        <location evidence="1">Cytoplasm</location>
    </subcellularLocation>
</comment>
<feature type="compositionally biased region" description="Basic and acidic residues" evidence="4">
    <location>
        <begin position="568"/>
        <end position="578"/>
    </location>
</feature>
<dbReference type="PANTHER" id="PTHR12357:SF89">
    <property type="entry name" value="YTH DOMAIN-CONTAINING FAMILY PROTEIN"/>
    <property type="match status" value="1"/>
</dbReference>
<sequence>MSGVDQMKISGNTAKSVEERNIPWSQQVDEASYENLSSPNDEFSVHENSMQFQYPPFNLKENYNLPWSNMKGRQISTDHDSYKRHGHSIINNTRRDDHQIPSWNPKKLFETSCALQPNRNENEYRSTQIDNRTCDEAEFHGAVAAPKKTTWASIASQPAKLSSRAASTTSNHKKKGPGMPPPPMVPGKHNLDVNVWDLPNNKPPPVPTPTSPIDLVYSDFNSDFSKSSNTEPLLGARSEKAYKDSENLHNYENKSLANISNSSRIKVSPKCQTRKNLGAHPVHQPVGPQLSNLETHGSSIRRPEGVNLTNRNTDRTGSFSSSRSDFESTSKCKYLDQNSSRPIEPPVTEEIPVDPQLLLEELKDKNNYNPKLMDLNKATTARFFVIKSYSEDDIHRSIKYEIWCSTDHGNKRLDDAFKERHKEGGHILLFFSVNGSGHFCGMAQMMTPVDYNSTSSVWSQDKWKGKFKVKWIYVKDVPNTKLRHIRLENNDNKSVTNSRDTQEVPNDKGIEVLQILHCYNHITSIFDDFSHYEKKQEEEVSSKRPPMHVHDGNNHVKPPLSRSFSRNCDNKERERDNRGSVMSQKHFIAGGAGASFRNVVHKSASGSGGFNINYTEYRRGFDIKKTFSSGYHLKNRETVEFERENECGTQHVSKNRKNEYQQNNAIKSNLKNRDRDFSTEQMKIDVRFRTGLCTSKDMTRNTDKGPKQ</sequence>
<feature type="region of interest" description="Disordered" evidence="4">
    <location>
        <begin position="156"/>
        <end position="189"/>
    </location>
</feature>
<dbReference type="GO" id="GO:0061157">
    <property type="term" value="P:mRNA destabilization"/>
    <property type="evidence" value="ECO:0007669"/>
    <property type="project" value="TreeGrafter"/>
</dbReference>
<dbReference type="PROSITE" id="PS50882">
    <property type="entry name" value="YTH"/>
    <property type="match status" value="1"/>
</dbReference>
<protein>
    <submittedName>
        <fullName evidence="7">YTH domain-containing family protein isoform X1</fullName>
    </submittedName>
</protein>
<name>A0A6I8VPX3_DROPS</name>
<reference evidence="7" key="2">
    <citation type="submission" date="2025-08" db="UniProtKB">
        <authorList>
            <consortium name="RefSeq"/>
        </authorList>
    </citation>
    <scope>IDENTIFICATION</scope>
    <source>
        <strain evidence="7">MV-25-SWS-2005</strain>
        <tissue evidence="7">Whole body</tissue>
    </source>
</reference>
<reference evidence="6" key="1">
    <citation type="submission" date="2024-06" db="UniProtKB">
        <authorList>
            <consortium name="RefSeq"/>
        </authorList>
    </citation>
    <scope>NUCLEOTIDE SEQUENCE [LARGE SCALE GENOMIC DNA]</scope>
    <source>
        <strain evidence="6">MV2-25</strain>
    </source>
</reference>
<dbReference type="FunFam" id="3.10.590.10:FF:000001">
    <property type="entry name" value="YTH domain family 1, isoform CRA_a"/>
    <property type="match status" value="1"/>
</dbReference>
<dbReference type="GO" id="GO:0005737">
    <property type="term" value="C:cytoplasm"/>
    <property type="evidence" value="ECO:0007669"/>
    <property type="project" value="UniProtKB-SubCell"/>
</dbReference>
<keyword evidence="3" id="KW-0694">RNA-binding</keyword>
<evidence type="ECO:0000256" key="1">
    <source>
        <dbReference type="ARBA" id="ARBA00004496"/>
    </source>
</evidence>
<evidence type="ECO:0000256" key="3">
    <source>
        <dbReference type="ARBA" id="ARBA00022884"/>
    </source>
</evidence>
<feature type="domain" description="YTH" evidence="5">
    <location>
        <begin position="381"/>
        <end position="516"/>
    </location>
</feature>
<dbReference type="RefSeq" id="XP_033233092.1">
    <property type="nucleotide sequence ID" value="XM_033377201.1"/>
</dbReference>
<proteinExistence type="predicted"/>
<gene>
    <name evidence="7" type="primary">Ythdf</name>
</gene>
<evidence type="ECO:0000256" key="4">
    <source>
        <dbReference type="SAM" id="MobiDB-lite"/>
    </source>
</evidence>
<evidence type="ECO:0000259" key="5">
    <source>
        <dbReference type="PROSITE" id="PS50882"/>
    </source>
</evidence>
<evidence type="ECO:0000313" key="7">
    <source>
        <dbReference type="RefSeq" id="XP_033233092.1"/>
    </source>
</evidence>
<feature type="region of interest" description="Disordered" evidence="4">
    <location>
        <begin position="279"/>
        <end position="324"/>
    </location>
</feature>
<dbReference type="PANTHER" id="PTHR12357">
    <property type="entry name" value="YTH YT521-B HOMOLOGY DOMAIN-CONTAINING"/>
    <property type="match status" value="1"/>
</dbReference>
<dbReference type="Proteomes" id="UP000001819">
    <property type="component" value="Chromosome 2"/>
</dbReference>
<dbReference type="KEGG" id="dpo:4802127"/>
<evidence type="ECO:0000256" key="2">
    <source>
        <dbReference type="ARBA" id="ARBA00022490"/>
    </source>
</evidence>
<keyword evidence="6" id="KW-1185">Reference proteome</keyword>
<dbReference type="GO" id="GO:1990247">
    <property type="term" value="F:N6-methyladenosine-containing RNA reader activity"/>
    <property type="evidence" value="ECO:0007669"/>
    <property type="project" value="TreeGrafter"/>
</dbReference>
<dbReference type="InterPro" id="IPR007275">
    <property type="entry name" value="YTH_domain"/>
</dbReference>
<dbReference type="Gene3D" id="3.10.590.10">
    <property type="entry name" value="ph1033 like domains"/>
    <property type="match status" value="1"/>
</dbReference>
<feature type="compositionally biased region" description="Polar residues" evidence="4">
    <location>
        <begin position="289"/>
        <end position="298"/>
    </location>
</feature>
<dbReference type="AlphaFoldDB" id="A0A6I8VPX3"/>
<dbReference type="FunCoup" id="A0A6I8VPX3">
    <property type="interactions" value="2000"/>
</dbReference>
<feature type="region of interest" description="Disordered" evidence="4">
    <location>
        <begin position="1"/>
        <end position="27"/>
    </location>
</feature>